<name>U5X207_MYCKA</name>
<organism evidence="3 4">
    <name type="scientific">Mycobacterium kansasii ATCC 12478</name>
    <dbReference type="NCBI Taxonomy" id="557599"/>
    <lineage>
        <taxon>Bacteria</taxon>
        <taxon>Bacillati</taxon>
        <taxon>Actinomycetota</taxon>
        <taxon>Actinomycetes</taxon>
        <taxon>Mycobacteriales</taxon>
        <taxon>Mycobacteriaceae</taxon>
        <taxon>Mycobacterium</taxon>
    </lineage>
</organism>
<evidence type="ECO:0000256" key="2">
    <source>
        <dbReference type="SAM" id="SignalP"/>
    </source>
</evidence>
<gene>
    <name evidence="3" type="ORF">MKAN_21380</name>
</gene>
<dbReference type="Proteomes" id="UP000017786">
    <property type="component" value="Chromosome"/>
</dbReference>
<sequence>MTAWAACSLACMVAPAALRAAVSVSPAATAAGDPPDTAGGNGTMIASAAARNAAP</sequence>
<accession>U5X207</accession>
<feature type="region of interest" description="Disordered" evidence="1">
    <location>
        <begin position="28"/>
        <end position="55"/>
    </location>
</feature>
<evidence type="ECO:0000313" key="4">
    <source>
        <dbReference type="Proteomes" id="UP000017786"/>
    </source>
</evidence>
<keyword evidence="2" id="KW-0732">Signal</keyword>
<evidence type="ECO:0000313" key="3">
    <source>
        <dbReference type="EMBL" id="AGZ54370.1"/>
    </source>
</evidence>
<protein>
    <submittedName>
        <fullName evidence="3">Uncharacterized protein</fullName>
    </submittedName>
</protein>
<feature type="chain" id="PRO_5004666599" evidence="2">
    <location>
        <begin position="31"/>
        <end position="55"/>
    </location>
</feature>
<dbReference type="EMBL" id="CP006835">
    <property type="protein sequence ID" value="AGZ54370.1"/>
    <property type="molecule type" value="Genomic_DNA"/>
</dbReference>
<feature type="compositionally biased region" description="Low complexity" evidence="1">
    <location>
        <begin position="28"/>
        <end position="38"/>
    </location>
</feature>
<reference evidence="3 4" key="1">
    <citation type="submission" date="2013-10" db="EMBL/GenBank/DDBJ databases">
        <title>Genome sequence of Mycobacterium kansasii.</title>
        <authorList>
            <consortium name="McGill University Mycobacterium genome consortium"/>
            <person name="Veyrier F.J."/>
            <person name="Behr M.A."/>
        </authorList>
    </citation>
    <scope>NUCLEOTIDE SEQUENCE [LARGE SCALE GENOMIC DNA]</scope>
    <source>
        <strain evidence="3 4">ATCC 12478</strain>
    </source>
</reference>
<dbReference type="KEGG" id="mkn:MKAN_21380"/>
<evidence type="ECO:0000256" key="1">
    <source>
        <dbReference type="SAM" id="MobiDB-lite"/>
    </source>
</evidence>
<feature type="signal peptide" evidence="2">
    <location>
        <begin position="1"/>
        <end position="30"/>
    </location>
</feature>
<dbReference type="HOGENOM" id="CLU_3027445_0_0_11"/>
<proteinExistence type="predicted"/>
<dbReference type="AlphaFoldDB" id="U5X207"/>